<dbReference type="AlphaFoldDB" id="A0A538SIF8"/>
<dbReference type="InterPro" id="IPR006683">
    <property type="entry name" value="Thioestr_dom"/>
</dbReference>
<dbReference type="InterPro" id="IPR029069">
    <property type="entry name" value="HotDog_dom_sf"/>
</dbReference>
<dbReference type="SUPFAM" id="SSF54637">
    <property type="entry name" value="Thioesterase/thiol ester dehydrase-isomerase"/>
    <property type="match status" value="1"/>
</dbReference>
<evidence type="ECO:0000313" key="7">
    <source>
        <dbReference type="EMBL" id="TMQ61387.1"/>
    </source>
</evidence>
<dbReference type="InterPro" id="IPR040170">
    <property type="entry name" value="Cytosol_ACT"/>
</dbReference>
<dbReference type="CDD" id="cd03442">
    <property type="entry name" value="BFIT_BACH"/>
    <property type="match status" value="1"/>
</dbReference>
<dbReference type="PANTHER" id="PTHR11049:SF24">
    <property type="entry name" value="CYTOSOLIC ACYL COENZYME A THIOESTER HYDROLASE"/>
    <property type="match status" value="1"/>
</dbReference>
<keyword evidence="2 3" id="KW-0378">Hydrolase</keyword>
<dbReference type="PANTHER" id="PTHR11049">
    <property type="entry name" value="ACYL COENZYME A THIOESTER HYDROLASE"/>
    <property type="match status" value="1"/>
</dbReference>
<dbReference type="GO" id="GO:0005829">
    <property type="term" value="C:cytosol"/>
    <property type="evidence" value="ECO:0007669"/>
    <property type="project" value="TreeGrafter"/>
</dbReference>
<name>A0A538SIF8_UNCEI</name>
<dbReference type="PROSITE" id="PS51770">
    <property type="entry name" value="HOTDOG_ACOT"/>
    <property type="match status" value="1"/>
</dbReference>
<accession>A0A538SIF8</accession>
<evidence type="ECO:0000256" key="2">
    <source>
        <dbReference type="ARBA" id="ARBA00022801"/>
    </source>
</evidence>
<dbReference type="Proteomes" id="UP000320913">
    <property type="component" value="Unassembled WGS sequence"/>
</dbReference>
<reference evidence="8 9" key="1">
    <citation type="journal article" date="2019" name="Nat. Microbiol.">
        <title>Mediterranean grassland soil C-N compound turnover is dependent on rainfall and depth, and is mediated by genomically divergent microorganisms.</title>
        <authorList>
            <person name="Diamond S."/>
            <person name="Andeer P.F."/>
            <person name="Li Z."/>
            <person name="Crits-Christoph A."/>
            <person name="Burstein D."/>
            <person name="Anantharaman K."/>
            <person name="Lane K.R."/>
            <person name="Thomas B.C."/>
            <person name="Pan C."/>
            <person name="Northen T.R."/>
            <person name="Banfield J.F."/>
        </authorList>
    </citation>
    <scope>NUCLEOTIDE SEQUENCE [LARGE SCALE GENOMIC DNA]</scope>
    <source>
        <strain evidence="6">WS_1</strain>
        <strain evidence="7">WS_5</strain>
    </source>
</reference>
<gene>
    <name evidence="6" type="ORF">E6K71_00810</name>
    <name evidence="7" type="ORF">E6K75_01380</name>
</gene>
<comment type="caution">
    <text evidence="6">The sequence shown here is derived from an EMBL/GenBank/DDBJ whole genome shotgun (WGS) entry which is preliminary data.</text>
</comment>
<evidence type="ECO:0000256" key="3">
    <source>
        <dbReference type="PROSITE-ProRule" id="PRU01106"/>
    </source>
</evidence>
<comment type="similarity">
    <text evidence="1">Belongs to the acyl coenzyme A hydrolase family.</text>
</comment>
<feature type="region of interest" description="Disordered" evidence="4">
    <location>
        <begin position="132"/>
        <end position="172"/>
    </location>
</feature>
<dbReference type="GO" id="GO:0052816">
    <property type="term" value="F:long-chain fatty acyl-CoA hydrolase activity"/>
    <property type="evidence" value="ECO:0007669"/>
    <property type="project" value="TreeGrafter"/>
</dbReference>
<sequence>MSTPPSSERRGKSPRETQVEMVELVLPNDANTMGNVLGGRVLHWIDLAAAIVAHRHSRTEAVTASMDEVSFLGPIRVGQLAVIAARMTYVGRSSMEIRVDVQSEDLLSGERRQTSTAYLTFVAVDKAGQPTDVPPLLCETEEEKREARAAEARRAKRLRSRGLETPGEIPQR</sequence>
<proteinExistence type="inferred from homology"/>
<evidence type="ECO:0000313" key="8">
    <source>
        <dbReference type="Proteomes" id="UP000316292"/>
    </source>
</evidence>
<dbReference type="EMBL" id="VBOV01000032">
    <property type="protein sequence ID" value="TMQ61387.1"/>
    <property type="molecule type" value="Genomic_DNA"/>
</dbReference>
<evidence type="ECO:0000313" key="9">
    <source>
        <dbReference type="Proteomes" id="UP000320913"/>
    </source>
</evidence>
<dbReference type="GO" id="GO:0006637">
    <property type="term" value="P:acyl-CoA metabolic process"/>
    <property type="evidence" value="ECO:0007669"/>
    <property type="project" value="TreeGrafter"/>
</dbReference>
<feature type="compositionally biased region" description="Basic and acidic residues" evidence="4">
    <location>
        <begin position="142"/>
        <end position="153"/>
    </location>
</feature>
<organism evidence="6 8">
    <name type="scientific">Eiseniibacteriota bacterium</name>
    <dbReference type="NCBI Taxonomy" id="2212470"/>
    <lineage>
        <taxon>Bacteria</taxon>
        <taxon>Candidatus Eiseniibacteriota</taxon>
    </lineage>
</organism>
<dbReference type="Gene3D" id="3.10.129.10">
    <property type="entry name" value="Hotdog Thioesterase"/>
    <property type="match status" value="1"/>
</dbReference>
<evidence type="ECO:0000256" key="1">
    <source>
        <dbReference type="ARBA" id="ARBA00010458"/>
    </source>
</evidence>
<protein>
    <submittedName>
        <fullName evidence="6">Acyl-CoA thioesterase</fullName>
    </submittedName>
</protein>
<dbReference type="GO" id="GO:0009062">
    <property type="term" value="P:fatty acid catabolic process"/>
    <property type="evidence" value="ECO:0007669"/>
    <property type="project" value="TreeGrafter"/>
</dbReference>
<dbReference type="Proteomes" id="UP000316292">
    <property type="component" value="Unassembled WGS sequence"/>
</dbReference>
<feature type="domain" description="HotDog ACOT-type" evidence="5">
    <location>
        <begin position="15"/>
        <end position="127"/>
    </location>
</feature>
<dbReference type="EMBL" id="VBOR01000020">
    <property type="protein sequence ID" value="TMQ51149.1"/>
    <property type="molecule type" value="Genomic_DNA"/>
</dbReference>
<evidence type="ECO:0000313" key="6">
    <source>
        <dbReference type="EMBL" id="TMQ51149.1"/>
    </source>
</evidence>
<dbReference type="InterPro" id="IPR033120">
    <property type="entry name" value="HOTDOG_ACOT"/>
</dbReference>
<dbReference type="Pfam" id="PF03061">
    <property type="entry name" value="4HBT"/>
    <property type="match status" value="1"/>
</dbReference>
<evidence type="ECO:0000259" key="5">
    <source>
        <dbReference type="PROSITE" id="PS51770"/>
    </source>
</evidence>
<evidence type="ECO:0000256" key="4">
    <source>
        <dbReference type="SAM" id="MobiDB-lite"/>
    </source>
</evidence>